<evidence type="ECO:0000313" key="2">
    <source>
        <dbReference type="EMBL" id="AVP58927.1"/>
    </source>
</evidence>
<dbReference type="KEGG" id="melm:C7H73_01020"/>
<gene>
    <name evidence="2" type="ORF">C7H73_01020</name>
</gene>
<dbReference type="OrthoDB" id="8808684at2"/>
<dbReference type="PROSITE" id="PS51257">
    <property type="entry name" value="PROKAR_LIPOPROTEIN"/>
    <property type="match status" value="1"/>
</dbReference>
<protein>
    <submittedName>
        <fullName evidence="2">Uncharacterized protein</fullName>
    </submittedName>
</protein>
<sequence length="241" mass="26630">MPFFSWRRCRRPALAVAALSALLAGCAPVQPDLVRVGRAQLQLPPGQWTTLAGDSTVFDVLPDDTAHDLPMQSRLLGLRSSSGELLASVLVQSNADNYPRDETLWTWSCPAQKGVQVEDAANGSSVRIDCLRYRRRADTEGYLAASRPQLARLLAAHQAVPAQPHSHIAYRYSTPEGGFIAVDVLADQRLLRPPTHNNLEFLRAGRPAQEWMHQLREAARVSPAMMDGRFVLPPFPQPLPQ</sequence>
<organism evidence="2 3">
    <name type="scientific">Pulveribacter suum</name>
    <dbReference type="NCBI Taxonomy" id="2116657"/>
    <lineage>
        <taxon>Bacteria</taxon>
        <taxon>Pseudomonadati</taxon>
        <taxon>Pseudomonadota</taxon>
        <taxon>Betaproteobacteria</taxon>
        <taxon>Burkholderiales</taxon>
        <taxon>Comamonadaceae</taxon>
        <taxon>Pulveribacter</taxon>
    </lineage>
</organism>
<dbReference type="AlphaFoldDB" id="A0A2P1NPJ2"/>
<accession>A0A2P1NPJ2</accession>
<name>A0A2P1NPJ2_9BURK</name>
<feature type="chain" id="PRO_5015171189" evidence="1">
    <location>
        <begin position="30"/>
        <end position="241"/>
    </location>
</feature>
<proteinExistence type="predicted"/>
<dbReference type="Proteomes" id="UP000241829">
    <property type="component" value="Chromosome"/>
</dbReference>
<keyword evidence="1" id="KW-0732">Signal</keyword>
<dbReference type="EMBL" id="CP027792">
    <property type="protein sequence ID" value="AVP58927.1"/>
    <property type="molecule type" value="Genomic_DNA"/>
</dbReference>
<keyword evidence="3" id="KW-1185">Reference proteome</keyword>
<reference evidence="3" key="1">
    <citation type="submission" date="2018-03" db="EMBL/GenBank/DDBJ databases">
        <title>Genome sequencing of Melaminivora sp. strain SC2-7.</title>
        <authorList>
            <person name="Kim S.-J."/>
            <person name="Heo J."/>
            <person name="Ahn J.-H."/>
            <person name="Kwon S.-W."/>
        </authorList>
    </citation>
    <scope>NUCLEOTIDE SEQUENCE [LARGE SCALE GENOMIC DNA]</scope>
    <source>
        <strain evidence="3">SC2-7</strain>
    </source>
</reference>
<feature type="signal peptide" evidence="1">
    <location>
        <begin position="1"/>
        <end position="29"/>
    </location>
</feature>
<evidence type="ECO:0000256" key="1">
    <source>
        <dbReference type="SAM" id="SignalP"/>
    </source>
</evidence>
<evidence type="ECO:0000313" key="3">
    <source>
        <dbReference type="Proteomes" id="UP000241829"/>
    </source>
</evidence>